<dbReference type="InterPro" id="IPR001203">
    <property type="entry name" value="OxRdtase_Ald_Fedxn_C"/>
</dbReference>
<dbReference type="InterPro" id="IPR013983">
    <property type="entry name" value="Ald_Fedxn_OxRdtase_N"/>
</dbReference>
<dbReference type="GO" id="GO:0046872">
    <property type="term" value="F:metal ion binding"/>
    <property type="evidence" value="ECO:0007669"/>
    <property type="project" value="UniProtKB-KW"/>
</dbReference>
<dbReference type="SUPFAM" id="SSF56228">
    <property type="entry name" value="Aldehyde ferredoxin oxidoreductase, N-terminal domain"/>
    <property type="match status" value="1"/>
</dbReference>
<sequence>MTSPRLILGSHNKLLEIDLTKKAFTTVSISNEERKLYLGGKGLAIYYLYKKMDLSCDPLGEDNIIAIFGGVMVGTGAPNSSRFAAVTKSPLTGLIVSSSCGGSFAFFLKSVGYDGVIIKGQAKEPTYLSITENGVSFNSASKIWGKDIFETQELLEAKNKGNLVIGPAGENRVLYANVASGHRFFGRGGIGAVFGAKNLKAIVVEKGSFRIKPKKEKKYMKIKRKAIKYINRNEYTSDLYRNYGTNAGFRICNEKKILPVRNFTKGMSEKASELYGERLKSEFYKKYSSCRNCAILCGHKGMFNGKLIQAPEYETTSLFGSNLEIYDAEKIAEWNEICSRLGLDTISISVTLAYAIEANEKNLFSFPLKFGSPEGVSEILYDIAYRKGIGEELALGTKRLAEKYGGKGFAMNIKGLEFSGYDPRGCWGQGLSYSVANRGACHLSASLFTLEAFFNFLKGESKRAKAQFVYYMENLFSAINSLQLCIFTSYAFMLEAPIAKYPPKIFLKIFISYFPRITQKVLDISIYSKLFETVTGIKQSSRDFLKAGERIHILERYMNTLIGVSRIDDTLPERFLNEGRESDKKKKVVPLEEMQEKYYKIRGYSRNGVPTAKVMKKLGIEEGFQPKPKRIKERIVSLVFTILGRAMKTLSTIDSNIKQEIRSWPTNFKILFNVDNYETSLGLLKNKKGVLNPQKIPEKQADLVITFRTIDAAFELMTAQKGIHHAYASNAIKVKGDTQIAMSLIRCLNITETYLFPRIIAKRIMRKIPTINLMKRYIVRIYLYLFSIPFNI</sequence>
<dbReference type="Pfam" id="PF02730">
    <property type="entry name" value="AFOR_N"/>
    <property type="match status" value="1"/>
</dbReference>
<evidence type="ECO:0000259" key="9">
    <source>
        <dbReference type="SMART" id="SM00790"/>
    </source>
</evidence>
<comment type="cofactor">
    <cofactor evidence="8">
        <name>tungstopterin</name>
        <dbReference type="ChEBI" id="CHEBI:30402"/>
    </cofactor>
</comment>
<dbReference type="InterPro" id="IPR036021">
    <property type="entry name" value="Tungsten_al_ferr_oxy-like_C"/>
</dbReference>
<dbReference type="AlphaFoldDB" id="A0A9Y1BKL1"/>
<evidence type="ECO:0000256" key="4">
    <source>
        <dbReference type="ARBA" id="ARBA00022723"/>
    </source>
</evidence>
<proteinExistence type="inferred from homology"/>
<evidence type="ECO:0000256" key="3">
    <source>
        <dbReference type="ARBA" id="ARBA00022485"/>
    </source>
</evidence>
<keyword evidence="6" id="KW-0408">Iron</keyword>
<dbReference type="InterPro" id="IPR013984">
    <property type="entry name" value="Ald_Fedxn_OxRdtase_dom2"/>
</dbReference>
<feature type="domain" description="Aldehyde ferredoxin oxidoreductase N-terminal" evidence="9">
    <location>
        <begin position="11"/>
        <end position="208"/>
    </location>
</feature>
<dbReference type="PANTHER" id="PTHR30038">
    <property type="entry name" value="ALDEHYDE FERREDOXIN OXIDOREDUCTASE"/>
    <property type="match status" value="1"/>
</dbReference>
<accession>A0A9Y1BKL1</accession>
<dbReference type="Gene3D" id="1.10.569.10">
    <property type="entry name" value="Aldehyde Ferredoxin Oxidoreductase Protein, subunit A, domain 2"/>
    <property type="match status" value="1"/>
</dbReference>
<dbReference type="SUPFAM" id="SSF55718">
    <property type="entry name" value="SCP-like"/>
    <property type="match status" value="1"/>
</dbReference>
<keyword evidence="5" id="KW-0560">Oxidoreductase</keyword>
<reference evidence="10" key="1">
    <citation type="journal article" date="2022" name="Nat. Microbiol.">
        <title>Unique mobile elements and scalable gene flow at the prokaryote-eukaryote boundary revealed by circularized Asgard archaea genomes.</title>
        <authorList>
            <person name="Wu F."/>
            <person name="Speth D.R."/>
            <person name="Philosof A."/>
            <person name="Cremiere A."/>
            <person name="Narayanan A."/>
            <person name="Barco R.A."/>
            <person name="Connon S.A."/>
            <person name="Amend J.P."/>
            <person name="Antoshechkin I.A."/>
            <person name="Orphan V.J."/>
        </authorList>
    </citation>
    <scope>NUCLEOTIDE SEQUENCE</scope>
    <source>
        <strain evidence="10">PM71</strain>
    </source>
</reference>
<dbReference type="PANTHER" id="PTHR30038:SF7">
    <property type="entry name" value="TUNGSTEN-CONTAINING GLYCERALDEHYDE-3-PHOSPHATE:FERREDOXIN OXIDOREDUCTASE"/>
    <property type="match status" value="1"/>
</dbReference>
<evidence type="ECO:0000256" key="8">
    <source>
        <dbReference type="ARBA" id="ARBA00049934"/>
    </source>
</evidence>
<keyword evidence="4" id="KW-0479">Metal-binding</keyword>
<dbReference type="InterPro" id="IPR051919">
    <property type="entry name" value="W-dependent_AOR"/>
</dbReference>
<dbReference type="GO" id="GO:0009055">
    <property type="term" value="F:electron transfer activity"/>
    <property type="evidence" value="ECO:0007669"/>
    <property type="project" value="InterPro"/>
</dbReference>
<dbReference type="SUPFAM" id="SSF48310">
    <property type="entry name" value="Aldehyde ferredoxin oxidoreductase, C-terminal domains"/>
    <property type="match status" value="1"/>
</dbReference>
<dbReference type="GO" id="GO:0016625">
    <property type="term" value="F:oxidoreductase activity, acting on the aldehyde or oxo group of donors, iron-sulfur protein as acceptor"/>
    <property type="evidence" value="ECO:0007669"/>
    <property type="project" value="InterPro"/>
</dbReference>
<evidence type="ECO:0000256" key="7">
    <source>
        <dbReference type="ARBA" id="ARBA00023014"/>
    </source>
</evidence>
<evidence type="ECO:0000256" key="1">
    <source>
        <dbReference type="ARBA" id="ARBA00001966"/>
    </source>
</evidence>
<comment type="cofactor">
    <cofactor evidence="1">
        <name>[4Fe-4S] cluster</name>
        <dbReference type="ChEBI" id="CHEBI:49883"/>
    </cofactor>
</comment>
<dbReference type="SMART" id="SM00790">
    <property type="entry name" value="AFOR_N"/>
    <property type="match status" value="1"/>
</dbReference>
<dbReference type="InterPro" id="IPR013985">
    <property type="entry name" value="Ald_Fedxn_OxRdtase_dom3"/>
</dbReference>
<keyword evidence="3" id="KW-0004">4Fe-4S</keyword>
<evidence type="ECO:0000313" key="10">
    <source>
        <dbReference type="EMBL" id="UJG40566.1"/>
    </source>
</evidence>
<dbReference type="InterPro" id="IPR036527">
    <property type="entry name" value="SCP2_sterol-bd_dom_sf"/>
</dbReference>
<evidence type="ECO:0000256" key="6">
    <source>
        <dbReference type="ARBA" id="ARBA00023004"/>
    </source>
</evidence>
<organism evidence="10">
    <name type="scientific">Candidatus Heimdallarchaeum aukensis</name>
    <dbReference type="NCBI Taxonomy" id="2876573"/>
    <lineage>
        <taxon>Archaea</taxon>
        <taxon>Promethearchaeati</taxon>
        <taxon>Candidatus Heimdallarchaeota</taxon>
        <taxon>Candidatus Heimdallarchaeia (ex Rinke et al. 2021) (nom. nud.)</taxon>
        <taxon>Candidatus Heimdallarchaeales</taxon>
        <taxon>Candidatus Heimdallarchaeaceae</taxon>
        <taxon>Candidatus Heimdallarchaeum</taxon>
    </lineage>
</organism>
<evidence type="ECO:0000256" key="2">
    <source>
        <dbReference type="ARBA" id="ARBA00011032"/>
    </source>
</evidence>
<dbReference type="EMBL" id="CP084166">
    <property type="protein sequence ID" value="UJG40566.1"/>
    <property type="molecule type" value="Genomic_DNA"/>
</dbReference>
<dbReference type="Pfam" id="PF01314">
    <property type="entry name" value="AFOR_C"/>
    <property type="match status" value="1"/>
</dbReference>
<dbReference type="GO" id="GO:0051539">
    <property type="term" value="F:4 iron, 4 sulfur cluster binding"/>
    <property type="evidence" value="ECO:0007669"/>
    <property type="project" value="UniProtKB-KW"/>
</dbReference>
<comment type="similarity">
    <text evidence="2">Belongs to the AOR/FOR family.</text>
</comment>
<dbReference type="Gene3D" id="3.60.9.10">
    <property type="entry name" value="Aldehyde ferredoxin oxidoreductase, N-terminal domain"/>
    <property type="match status" value="1"/>
</dbReference>
<gene>
    <name evidence="10" type="ORF">K9W45_12120</name>
</gene>
<protein>
    <submittedName>
        <fullName evidence="10">Aldehyde ferredoxin oxidoreductase</fullName>
    </submittedName>
</protein>
<evidence type="ECO:0000256" key="5">
    <source>
        <dbReference type="ARBA" id="ARBA00023002"/>
    </source>
</evidence>
<dbReference type="Proteomes" id="UP001201020">
    <property type="component" value="Chromosome"/>
</dbReference>
<dbReference type="Gene3D" id="1.10.599.10">
    <property type="entry name" value="Aldehyde Ferredoxin Oxidoreductase Protein, subunit A, domain 3"/>
    <property type="match status" value="1"/>
</dbReference>
<dbReference type="InterPro" id="IPR036503">
    <property type="entry name" value="Ald_Fedxn_OxRdtase_N_sf"/>
</dbReference>
<keyword evidence="7" id="KW-0411">Iron-sulfur</keyword>
<name>A0A9Y1BKL1_9ARCH</name>